<sequence>MQNRREVVASSLAGLAAGGAPGALLQPAQAPAAPAPDSGHRRHTLRTA</sequence>
<evidence type="ECO:0000313" key="2">
    <source>
        <dbReference type="EMBL" id="MCO6418836.1"/>
    </source>
</evidence>
<dbReference type="Proteomes" id="UP001523392">
    <property type="component" value="Unassembled WGS sequence"/>
</dbReference>
<name>A0ABT1DA75_9PROT</name>
<evidence type="ECO:0008006" key="4">
    <source>
        <dbReference type="Google" id="ProtNLM"/>
    </source>
</evidence>
<feature type="compositionally biased region" description="Low complexity" evidence="1">
    <location>
        <begin position="22"/>
        <end position="36"/>
    </location>
</feature>
<dbReference type="EMBL" id="JAFIRR010000154">
    <property type="protein sequence ID" value="MCO6418836.1"/>
    <property type="molecule type" value="Genomic_DNA"/>
</dbReference>
<evidence type="ECO:0000256" key="1">
    <source>
        <dbReference type="SAM" id="MobiDB-lite"/>
    </source>
</evidence>
<accession>A0ABT1DA75</accession>
<dbReference type="PROSITE" id="PS51318">
    <property type="entry name" value="TAT"/>
    <property type="match status" value="1"/>
</dbReference>
<protein>
    <recommendedName>
        <fullName evidence="4">Twin-arginine translocation signal domain-containing protein</fullName>
    </recommendedName>
</protein>
<proteinExistence type="predicted"/>
<keyword evidence="3" id="KW-1185">Reference proteome</keyword>
<comment type="caution">
    <text evidence="2">The sequence shown here is derived from an EMBL/GenBank/DDBJ whole genome shotgun (WGS) entry which is preliminary data.</text>
</comment>
<evidence type="ECO:0000313" key="3">
    <source>
        <dbReference type="Proteomes" id="UP001523392"/>
    </source>
</evidence>
<feature type="region of interest" description="Disordered" evidence="1">
    <location>
        <begin position="18"/>
        <end position="48"/>
    </location>
</feature>
<dbReference type="InterPro" id="IPR006311">
    <property type="entry name" value="TAT_signal"/>
</dbReference>
<reference evidence="2 3" key="1">
    <citation type="submission" date="2021-12" db="EMBL/GenBank/DDBJ databases">
        <title>Siccirubricoccus leaddurans sp. nov., a high concentration Zn2+ tolerance bacterium.</title>
        <authorList>
            <person name="Cao Y."/>
        </authorList>
    </citation>
    <scope>NUCLEOTIDE SEQUENCE [LARGE SCALE GENOMIC DNA]</scope>
    <source>
        <strain evidence="2 3">KC 17139</strain>
    </source>
</reference>
<dbReference type="RefSeq" id="WP_252955464.1">
    <property type="nucleotide sequence ID" value="NZ_JAFIRR010000154.1"/>
</dbReference>
<gene>
    <name evidence="2" type="ORF">JYK14_22125</name>
</gene>
<organism evidence="2 3">
    <name type="scientific">Siccirubricoccus soli</name>
    <dbReference type="NCBI Taxonomy" id="2899147"/>
    <lineage>
        <taxon>Bacteria</taxon>
        <taxon>Pseudomonadati</taxon>
        <taxon>Pseudomonadota</taxon>
        <taxon>Alphaproteobacteria</taxon>
        <taxon>Acetobacterales</taxon>
        <taxon>Roseomonadaceae</taxon>
        <taxon>Siccirubricoccus</taxon>
    </lineage>
</organism>